<dbReference type="InterPro" id="IPR052184">
    <property type="entry name" value="SDR_enzymes"/>
</dbReference>
<proteinExistence type="predicted"/>
<dbReference type="CDD" id="cd05325">
    <property type="entry name" value="carb_red_sniffer_like_SDR_c"/>
    <property type="match status" value="1"/>
</dbReference>
<protein>
    <recommendedName>
        <fullName evidence="1">Ketoreductase domain-containing protein</fullName>
    </recommendedName>
</protein>
<dbReference type="SMART" id="SM00822">
    <property type="entry name" value="PKS_KR"/>
    <property type="match status" value="1"/>
</dbReference>
<keyword evidence="3" id="KW-1185">Reference proteome</keyword>
<reference evidence="2 3" key="1">
    <citation type="journal article" date="2024" name="Nat. Commun.">
        <title>Phylogenomics reveals the evolutionary origins of lichenization in chlorophyte algae.</title>
        <authorList>
            <person name="Puginier C."/>
            <person name="Libourel C."/>
            <person name="Otte J."/>
            <person name="Skaloud P."/>
            <person name="Haon M."/>
            <person name="Grisel S."/>
            <person name="Petersen M."/>
            <person name="Berrin J.G."/>
            <person name="Delaux P.M."/>
            <person name="Dal Grande F."/>
            <person name="Keller J."/>
        </authorList>
    </citation>
    <scope>NUCLEOTIDE SEQUENCE [LARGE SCALE GENOMIC DNA]</scope>
    <source>
        <strain evidence="2 3">SAG 2145</strain>
    </source>
</reference>
<comment type="caution">
    <text evidence="2">The sequence shown here is derived from an EMBL/GenBank/DDBJ whole genome shotgun (WGS) entry which is preliminary data.</text>
</comment>
<dbReference type="GO" id="GO:0016616">
    <property type="term" value="F:oxidoreductase activity, acting on the CH-OH group of donors, NAD or NADP as acceptor"/>
    <property type="evidence" value="ECO:0007669"/>
    <property type="project" value="TreeGrafter"/>
</dbReference>
<dbReference type="Gene3D" id="3.40.50.720">
    <property type="entry name" value="NAD(P)-binding Rossmann-like Domain"/>
    <property type="match status" value="1"/>
</dbReference>
<feature type="domain" description="Ketoreductase" evidence="1">
    <location>
        <begin position="4"/>
        <end position="209"/>
    </location>
</feature>
<dbReference type="AlphaFoldDB" id="A0AAW1QH99"/>
<dbReference type="PRINTS" id="PR00081">
    <property type="entry name" value="GDHRDH"/>
</dbReference>
<sequence length="260" mass="28827">MKGKSYLVTGASRGVGLCLVQQLAQKEGKPLVFAAARSPEKYAELQDLEKEHKQVHVVRLDLTDVETIKAAAGEVNQILMTKGHDGLDFLIQDAGTSEDLVPPLDTPDDMLKLVFTTNAVGPIWVYKYFRPLVQRSQLKTMVFFASNFGSLTLASEPLRNPEKSTPLDATQIAYKASKAAVNMETIIIARDARDEGFTVISMHPGVADTDMGSRPQEVVEEMKPEVSPEETARLQIQLYDKLTTEDNGKFLDYKGNKLPW</sequence>
<dbReference type="InterPro" id="IPR036291">
    <property type="entry name" value="NAD(P)-bd_dom_sf"/>
</dbReference>
<evidence type="ECO:0000259" key="1">
    <source>
        <dbReference type="SMART" id="SM00822"/>
    </source>
</evidence>
<dbReference type="InterPro" id="IPR057326">
    <property type="entry name" value="KR_dom"/>
</dbReference>
<dbReference type="InterPro" id="IPR002347">
    <property type="entry name" value="SDR_fam"/>
</dbReference>
<gene>
    <name evidence="2" type="ORF">WJX74_000907</name>
</gene>
<evidence type="ECO:0000313" key="3">
    <source>
        <dbReference type="Proteomes" id="UP001438707"/>
    </source>
</evidence>
<dbReference type="Proteomes" id="UP001438707">
    <property type="component" value="Unassembled WGS sequence"/>
</dbReference>
<dbReference type="EMBL" id="JALJOS010000045">
    <property type="protein sequence ID" value="KAK9820655.1"/>
    <property type="molecule type" value="Genomic_DNA"/>
</dbReference>
<name>A0AAW1QH99_9CHLO</name>
<organism evidence="2 3">
    <name type="scientific">Apatococcus lobatus</name>
    <dbReference type="NCBI Taxonomy" id="904363"/>
    <lineage>
        <taxon>Eukaryota</taxon>
        <taxon>Viridiplantae</taxon>
        <taxon>Chlorophyta</taxon>
        <taxon>core chlorophytes</taxon>
        <taxon>Trebouxiophyceae</taxon>
        <taxon>Chlorellales</taxon>
        <taxon>Chlorellaceae</taxon>
        <taxon>Apatococcus</taxon>
    </lineage>
</organism>
<evidence type="ECO:0000313" key="2">
    <source>
        <dbReference type="EMBL" id="KAK9820655.1"/>
    </source>
</evidence>
<dbReference type="SUPFAM" id="SSF51735">
    <property type="entry name" value="NAD(P)-binding Rossmann-fold domains"/>
    <property type="match status" value="1"/>
</dbReference>
<dbReference type="PANTHER" id="PTHR45458:SF3">
    <property type="entry name" value="CHAIN DEHYDROGENASE (ATSC), PUTATIVE-RELATED"/>
    <property type="match status" value="1"/>
</dbReference>
<dbReference type="Pfam" id="PF00106">
    <property type="entry name" value="adh_short"/>
    <property type="match status" value="2"/>
</dbReference>
<accession>A0AAW1QH99</accession>
<dbReference type="PANTHER" id="PTHR45458">
    <property type="entry name" value="SHORT-CHAIN DEHYDROGENASE/REDUCTASE SDR"/>
    <property type="match status" value="1"/>
</dbReference>